<dbReference type="AlphaFoldDB" id="A0A0E1N3E9"/>
<evidence type="ECO:0000313" key="2">
    <source>
        <dbReference type="Proteomes" id="UP000035904"/>
    </source>
</evidence>
<dbReference type="PATRIC" id="fig|1392.230.peg.2134"/>
<dbReference type="SUPFAM" id="SSF52833">
    <property type="entry name" value="Thioredoxin-like"/>
    <property type="match status" value="1"/>
</dbReference>
<accession>A0A0E1N3E9</accession>
<gene>
    <name evidence="1" type="ORF">ABW01_06650</name>
</gene>
<dbReference type="Pfam" id="PF04134">
    <property type="entry name" value="DCC1-like"/>
    <property type="match status" value="1"/>
</dbReference>
<comment type="caution">
    <text evidence="1">The sequence shown here is derived from an EMBL/GenBank/DDBJ whole genome shotgun (WGS) entry which is preliminary data.</text>
</comment>
<dbReference type="InterPro" id="IPR007263">
    <property type="entry name" value="DCC1-like"/>
</dbReference>
<protein>
    <submittedName>
        <fullName evidence="1">Thioredoxin</fullName>
    </submittedName>
</protein>
<dbReference type="EMBL" id="LDPG01000003">
    <property type="protein sequence ID" value="KLV19628.1"/>
    <property type="molecule type" value="Genomic_DNA"/>
</dbReference>
<dbReference type="Proteomes" id="UP000035904">
    <property type="component" value="Unassembled WGS sequence"/>
</dbReference>
<evidence type="ECO:0000313" key="1">
    <source>
        <dbReference type="EMBL" id="KLV19628.1"/>
    </source>
</evidence>
<dbReference type="Gene3D" id="3.40.30.10">
    <property type="entry name" value="Glutaredoxin"/>
    <property type="match status" value="1"/>
</dbReference>
<dbReference type="RefSeq" id="WP_000634868.1">
    <property type="nucleotide sequence ID" value="NZ_AP019731.1"/>
</dbReference>
<sequence length="127" mass="14858">MIVFYDSWCPMCTAVADRTKKLDKKGKVKFVSFRDKEVVEKYELSQELQSKMEQRLYIFKNNKWYDGIHSIHVLAKSIPSYWFAVPFIKLSIVLGFGSKVYDYIANNRKLVPVGHCREGICEIPTKK</sequence>
<name>A0A0E1N3E9_BACAN</name>
<dbReference type="GO" id="GO:0015035">
    <property type="term" value="F:protein-disulfide reductase activity"/>
    <property type="evidence" value="ECO:0007669"/>
    <property type="project" value="InterPro"/>
</dbReference>
<dbReference type="KEGG" id="banh:HYU01_10850"/>
<dbReference type="eggNOG" id="COG3011">
    <property type="taxonomic scope" value="Bacteria"/>
</dbReference>
<reference evidence="1 2" key="1">
    <citation type="submission" date="2015-05" db="EMBL/GenBank/DDBJ databases">
        <title>Whole genome sequence and identification of bacterial endophytes from Costus igneus.</title>
        <authorList>
            <person name="Lee Y.P."/>
            <person name="Gan H.M."/>
            <person name="Eng W."/>
            <person name="Wheatley M.S."/>
            <person name="Caraballo A."/>
            <person name="Polter S."/>
            <person name="Savka M.A."/>
            <person name="Hudson A.O."/>
        </authorList>
    </citation>
    <scope>NUCLEOTIDE SEQUENCE [LARGE SCALE GENOMIC DNA]</scope>
    <source>
        <strain evidence="1 2">RIT375</strain>
    </source>
</reference>
<dbReference type="InterPro" id="IPR036249">
    <property type="entry name" value="Thioredoxin-like_sf"/>
</dbReference>
<proteinExistence type="predicted"/>
<organism evidence="1 2">
    <name type="scientific">Bacillus anthracis</name>
    <name type="common">anthrax bacterium</name>
    <dbReference type="NCBI Taxonomy" id="1392"/>
    <lineage>
        <taxon>Bacteria</taxon>
        <taxon>Bacillati</taxon>
        <taxon>Bacillota</taxon>
        <taxon>Bacilli</taxon>
        <taxon>Bacillales</taxon>
        <taxon>Bacillaceae</taxon>
        <taxon>Bacillus</taxon>
        <taxon>Bacillus cereus group</taxon>
    </lineage>
</organism>